<protein>
    <recommendedName>
        <fullName evidence="3">SWIM-type domain-containing protein</fullName>
    </recommendedName>
</protein>
<proteinExistence type="predicted"/>
<dbReference type="Proteomes" id="UP001153069">
    <property type="component" value="Unassembled WGS sequence"/>
</dbReference>
<reference evidence="1" key="1">
    <citation type="submission" date="2020-06" db="EMBL/GenBank/DDBJ databases">
        <authorList>
            <consortium name="Plant Systems Biology data submission"/>
        </authorList>
    </citation>
    <scope>NUCLEOTIDE SEQUENCE</scope>
    <source>
        <strain evidence="1">D6</strain>
    </source>
</reference>
<evidence type="ECO:0008006" key="3">
    <source>
        <dbReference type="Google" id="ProtNLM"/>
    </source>
</evidence>
<name>A0A9N8H6Y7_9STRA</name>
<dbReference type="EMBL" id="CAICTM010000184">
    <property type="protein sequence ID" value="CAB9504098.1"/>
    <property type="molecule type" value="Genomic_DNA"/>
</dbReference>
<evidence type="ECO:0000313" key="1">
    <source>
        <dbReference type="EMBL" id="CAB9504098.1"/>
    </source>
</evidence>
<comment type="caution">
    <text evidence="1">The sequence shown here is derived from an EMBL/GenBank/DDBJ whole genome shotgun (WGS) entry which is preliminary data.</text>
</comment>
<gene>
    <name evidence="1" type="ORF">SEMRO_185_G080460.1</name>
</gene>
<sequence length="253" mass="29454">MGESIGKQLCEQSQSYAYKWDFTTHCVIMKRRNQKGLYCMDCNNETAEYCSTCDERSPIPKWVRLREITFTTVDDNWYMVNCSCLHNDGHPCRYLACLIQLQIGHFIPRYHRKYAAFFGTDRRITEFYEAANRDHRILISTEEFQHIKKQVREVDNSDLPVDFWNQEKSVCYQSDKTGLHVVQVQDDTDEIPLSSLFEESGLSQDFGCPEPDEHTTPAIVRGRHVHPPQTGHFFNDNVARLQIFADLASKDAN</sequence>
<keyword evidence="2" id="KW-1185">Reference proteome</keyword>
<evidence type="ECO:0000313" key="2">
    <source>
        <dbReference type="Proteomes" id="UP001153069"/>
    </source>
</evidence>
<dbReference type="AlphaFoldDB" id="A0A9N8H6Y7"/>
<organism evidence="1 2">
    <name type="scientific">Seminavis robusta</name>
    <dbReference type="NCBI Taxonomy" id="568900"/>
    <lineage>
        <taxon>Eukaryota</taxon>
        <taxon>Sar</taxon>
        <taxon>Stramenopiles</taxon>
        <taxon>Ochrophyta</taxon>
        <taxon>Bacillariophyta</taxon>
        <taxon>Bacillariophyceae</taxon>
        <taxon>Bacillariophycidae</taxon>
        <taxon>Naviculales</taxon>
        <taxon>Naviculaceae</taxon>
        <taxon>Seminavis</taxon>
    </lineage>
</organism>
<accession>A0A9N8H6Y7</accession>